<dbReference type="EMBL" id="CP114052">
    <property type="protein sequence ID" value="WAW15303.1"/>
    <property type="molecule type" value="Genomic_DNA"/>
</dbReference>
<evidence type="ECO:0000313" key="4">
    <source>
        <dbReference type="Proteomes" id="UP001164187"/>
    </source>
</evidence>
<evidence type="ECO:0008006" key="5">
    <source>
        <dbReference type="Google" id="ProtNLM"/>
    </source>
</evidence>
<evidence type="ECO:0000313" key="2">
    <source>
        <dbReference type="EMBL" id="WAW15303.1"/>
    </source>
</evidence>
<keyword evidence="1" id="KW-0472">Membrane</keyword>
<keyword evidence="4" id="KW-1185">Reference proteome</keyword>
<proteinExistence type="predicted"/>
<keyword evidence="1" id="KW-1133">Transmembrane helix</keyword>
<name>A0ABY7JU95_9FIRM</name>
<organism evidence="3 4">
    <name type="scientific">Peptostreptococcus equinus</name>
    <dbReference type="NCBI Taxonomy" id="3003601"/>
    <lineage>
        <taxon>Bacteria</taxon>
        <taxon>Bacillati</taxon>
        <taxon>Bacillota</taxon>
        <taxon>Clostridia</taxon>
        <taxon>Peptostreptococcales</taxon>
        <taxon>Peptostreptococcaceae</taxon>
        <taxon>Peptostreptococcus</taxon>
    </lineage>
</organism>
<sequence>MEQLIAFSGVCGALITVYSLVKLVVQPFTTAMKRNDLTNQALQKSVDMLAYDLKESQKDRDNIHKILDKHDDRLSRVEDDVIRNSEQIKTLFNR</sequence>
<dbReference type="RefSeq" id="WP_269311974.1">
    <property type="nucleotide sequence ID" value="NZ_CP114052.1"/>
</dbReference>
<evidence type="ECO:0000256" key="1">
    <source>
        <dbReference type="SAM" id="Phobius"/>
    </source>
</evidence>
<protein>
    <recommendedName>
        <fullName evidence="5">Phage protein</fullName>
    </recommendedName>
</protein>
<evidence type="ECO:0000313" key="3">
    <source>
        <dbReference type="EMBL" id="WAW15467.1"/>
    </source>
</evidence>
<gene>
    <name evidence="2" type="ORF">O0R46_02290</name>
    <name evidence="3" type="ORF">O0R46_03205</name>
</gene>
<accession>A0ABY7JU95</accession>
<feature type="transmembrane region" description="Helical" evidence="1">
    <location>
        <begin position="6"/>
        <end position="25"/>
    </location>
</feature>
<reference evidence="3" key="1">
    <citation type="submission" date="2022-12" db="EMBL/GenBank/DDBJ databases">
        <title>Peptostreptococcus.</title>
        <authorList>
            <person name="Lee S.H."/>
        </authorList>
    </citation>
    <scope>NUCLEOTIDE SEQUENCE</scope>
    <source>
        <strain evidence="3">CBA3647</strain>
    </source>
</reference>
<keyword evidence="1" id="KW-0812">Transmembrane</keyword>
<dbReference type="Proteomes" id="UP001164187">
    <property type="component" value="Chromosome"/>
</dbReference>
<dbReference type="EMBL" id="CP114052">
    <property type="protein sequence ID" value="WAW15467.1"/>
    <property type="molecule type" value="Genomic_DNA"/>
</dbReference>